<organism evidence="2">
    <name type="scientific">viral metagenome</name>
    <dbReference type="NCBI Taxonomy" id="1070528"/>
    <lineage>
        <taxon>unclassified sequences</taxon>
        <taxon>metagenomes</taxon>
        <taxon>organismal metagenomes</taxon>
    </lineage>
</organism>
<dbReference type="EMBL" id="MN740642">
    <property type="protein sequence ID" value="QHS79404.1"/>
    <property type="molecule type" value="Genomic_DNA"/>
</dbReference>
<reference evidence="2" key="1">
    <citation type="journal article" date="2020" name="Nature">
        <title>Giant virus diversity and host interactions through global metagenomics.</title>
        <authorList>
            <person name="Schulz F."/>
            <person name="Roux S."/>
            <person name="Paez-Espino D."/>
            <person name="Jungbluth S."/>
            <person name="Walsh D.A."/>
            <person name="Denef V.J."/>
            <person name="McMahon K.D."/>
            <person name="Konstantinidis K.T."/>
            <person name="Eloe-Fadrosh E.A."/>
            <person name="Kyrpides N.C."/>
            <person name="Woyke T."/>
        </authorList>
    </citation>
    <scope>NUCLEOTIDE SEQUENCE</scope>
    <source>
        <strain evidence="2">GVMAG-S-1035237-23</strain>
    </source>
</reference>
<name>A0A6C0AHY0_9ZZZZ</name>
<evidence type="ECO:0000313" key="2">
    <source>
        <dbReference type="EMBL" id="QHS79404.1"/>
    </source>
</evidence>
<feature type="compositionally biased region" description="Basic residues" evidence="1">
    <location>
        <begin position="72"/>
        <end position="86"/>
    </location>
</feature>
<protein>
    <submittedName>
        <fullName evidence="2">Uncharacterized protein</fullName>
    </submittedName>
</protein>
<accession>A0A6C0AHY0</accession>
<dbReference type="AlphaFoldDB" id="A0A6C0AHY0"/>
<evidence type="ECO:0000256" key="1">
    <source>
        <dbReference type="SAM" id="MobiDB-lite"/>
    </source>
</evidence>
<feature type="region of interest" description="Disordered" evidence="1">
    <location>
        <begin position="67"/>
        <end position="86"/>
    </location>
</feature>
<sequence>MAFDFLKNAARDAAIKQIPDLIQKYEPSIEKSLSVALKTLKTEHPEEAQLFLTNWKKIDSVVKSVLSSAGGKRTRRNKQNSRKLKK</sequence>
<proteinExistence type="predicted"/>